<gene>
    <name evidence="2" type="ORF">RICGR_1466</name>
</gene>
<evidence type="ECO:0000259" key="1">
    <source>
        <dbReference type="Pfam" id="PF07515"/>
    </source>
</evidence>
<dbReference type="EMBL" id="AAQJ02000001">
    <property type="protein sequence ID" value="EDP46526.1"/>
    <property type="molecule type" value="Genomic_DNA"/>
</dbReference>
<reference evidence="2" key="1">
    <citation type="submission" date="2006-04" db="EMBL/GenBank/DDBJ databases">
        <authorList>
            <person name="Seshadri R."/>
            <person name="Federici B.A."/>
        </authorList>
    </citation>
    <scope>NUCLEOTIDE SEQUENCE [LARGE SCALE GENOMIC DNA]</scope>
</reference>
<dbReference type="AlphaFoldDB" id="A8PQA8"/>
<accession>A8PQA8</accession>
<dbReference type="Pfam" id="PF07515">
    <property type="entry name" value="TraI_2_C"/>
    <property type="match status" value="1"/>
</dbReference>
<comment type="caution">
    <text evidence="2">The sequence shown here is derived from an EMBL/GenBank/DDBJ whole genome shotgun (WGS) entry which is preliminary data.</text>
</comment>
<dbReference type="InterPro" id="IPR011093">
    <property type="entry name" value="TraI_2_C"/>
</dbReference>
<organism evidence="2 3">
    <name type="scientific">Rickettsiella grylli</name>
    <dbReference type="NCBI Taxonomy" id="59196"/>
    <lineage>
        <taxon>Bacteria</taxon>
        <taxon>Pseudomonadati</taxon>
        <taxon>Pseudomonadota</taxon>
        <taxon>Gammaproteobacteria</taxon>
        <taxon>Legionellales</taxon>
        <taxon>Coxiellaceae</taxon>
        <taxon>Rickettsiella</taxon>
    </lineage>
</organism>
<reference evidence="2" key="2">
    <citation type="submission" date="2007-10" db="EMBL/GenBank/DDBJ databases">
        <authorList>
            <person name="Myers G.S."/>
        </authorList>
    </citation>
    <scope>NUCLEOTIDE SEQUENCE [LARGE SCALE GENOMIC DNA]</scope>
</reference>
<dbReference type="Proteomes" id="UP000054075">
    <property type="component" value="Unassembled WGS sequence"/>
</dbReference>
<sequence>MVMFKGLNSAFKKVNHAKKIKTDLNRIQSADDLLNKKNTLERVETIKSFIPSSNQFKNLYLPVIKKFSEFVQEIPLMQPGFFNHKINFLERGLERSARSLSLCLNYFFSEKNNLMGLSCRDDLSLYATFTAALFLDVGQLVVEYNTVLCNKKSYPLKNWSPFTGSMLGLGYYYKTDFIKENYNNLQPLITPILARQILECAYPRSLETEGFHWIASDLKILEMWLHLLSGNEERIPMTSFMSMVPRAEIELIEHSRLSAQIETTEPSGEAFLQWLRKEIADEKILINEKEAKINIVDGKILISTELFQEFATINPNYKHPEMIEKQFIDVAKLYQISISELDQRYRALGGLSGMGDLSKRYRTVGGISTAIENQKKPFPRVLQGDIRLISLITSCHSLQKMININSFQDITKKFTSPHLT</sequence>
<keyword evidence="3" id="KW-1185">Reference proteome</keyword>
<evidence type="ECO:0000313" key="2">
    <source>
        <dbReference type="EMBL" id="EDP46526.1"/>
    </source>
</evidence>
<dbReference type="STRING" id="59196.RICGR_1466"/>
<dbReference type="eggNOG" id="COG3481">
    <property type="taxonomic scope" value="Bacteria"/>
</dbReference>
<dbReference type="OrthoDB" id="6190309at2"/>
<feature type="domain" description="Putative conjugal transfer nickase/helicase TraI C-terminal" evidence="1">
    <location>
        <begin position="267"/>
        <end position="325"/>
    </location>
</feature>
<evidence type="ECO:0000313" key="3">
    <source>
        <dbReference type="Proteomes" id="UP000054075"/>
    </source>
</evidence>
<protein>
    <recommendedName>
        <fullName evidence="1">Putative conjugal transfer nickase/helicase TraI C-terminal domain-containing protein</fullName>
    </recommendedName>
</protein>
<dbReference type="SUPFAM" id="SSF46785">
    <property type="entry name" value="Winged helix' DNA-binding domain"/>
    <property type="match status" value="1"/>
</dbReference>
<dbReference type="Gene3D" id="1.10.3210.40">
    <property type="match status" value="1"/>
</dbReference>
<name>A8PQA8_9COXI</name>
<dbReference type="InterPro" id="IPR036390">
    <property type="entry name" value="WH_DNA-bd_sf"/>
</dbReference>
<proteinExistence type="predicted"/>